<sequence>MTDRKTLKLSDEPATEAPALEKKGRGWKISDKRLDALHDQARDKRRHSSPAHKALAARFAKADLGRYKFTRHAVVGSAIVDFNCHNLGMAILIDEEGQNETLAKRRDKSLESVGIRVMRIKSADILENMDAVLQRITAGMRIRIADKQQARREHQRSSTPRREGGPR</sequence>
<dbReference type="EMBL" id="CP121106">
    <property type="protein sequence ID" value="WFL78607.1"/>
    <property type="molecule type" value="Genomic_DNA"/>
</dbReference>
<evidence type="ECO:0000313" key="4">
    <source>
        <dbReference type="Proteomes" id="UP001215827"/>
    </source>
</evidence>
<proteinExistence type="predicted"/>
<dbReference type="Pfam" id="PF04480">
    <property type="entry name" value="DUF559"/>
    <property type="match status" value="1"/>
</dbReference>
<dbReference type="InterPro" id="IPR007569">
    <property type="entry name" value="DUF559"/>
</dbReference>
<feature type="region of interest" description="Disordered" evidence="1">
    <location>
        <begin position="145"/>
        <end position="167"/>
    </location>
</feature>
<dbReference type="InterPro" id="IPR047216">
    <property type="entry name" value="Endonuclease_DUF559_bact"/>
</dbReference>
<keyword evidence="4" id="KW-1185">Reference proteome</keyword>
<dbReference type="Proteomes" id="UP001215827">
    <property type="component" value="Chromosome"/>
</dbReference>
<dbReference type="Gene3D" id="3.40.960.10">
    <property type="entry name" value="VSR Endonuclease"/>
    <property type="match status" value="1"/>
</dbReference>
<dbReference type="PANTHER" id="PTHR38590">
    <property type="entry name" value="BLL0828 PROTEIN"/>
    <property type="match status" value="1"/>
</dbReference>
<protein>
    <submittedName>
        <fullName evidence="3">DUF559 domain-containing protein</fullName>
    </submittedName>
</protein>
<gene>
    <name evidence="3" type="ORF">P7228_05970</name>
</gene>
<dbReference type="RefSeq" id="WP_278017297.1">
    <property type="nucleotide sequence ID" value="NZ_CP121106.1"/>
</dbReference>
<evidence type="ECO:0000256" key="1">
    <source>
        <dbReference type="SAM" id="MobiDB-lite"/>
    </source>
</evidence>
<evidence type="ECO:0000259" key="2">
    <source>
        <dbReference type="Pfam" id="PF04480"/>
    </source>
</evidence>
<reference evidence="3 4" key="1">
    <citation type="submission" date="2023-03" db="EMBL/GenBank/DDBJ databases">
        <title>Altererythrobacter sp. CAU 1644 isolated from sand.</title>
        <authorList>
            <person name="Kim W."/>
        </authorList>
    </citation>
    <scope>NUCLEOTIDE SEQUENCE [LARGE SCALE GENOMIC DNA]</scope>
    <source>
        <strain evidence="3 4">CAU 1644</strain>
    </source>
</reference>
<name>A0ABY8FV42_9SPHN</name>
<accession>A0ABY8FV42</accession>
<feature type="region of interest" description="Disordered" evidence="1">
    <location>
        <begin position="1"/>
        <end position="25"/>
    </location>
</feature>
<organism evidence="3 4">
    <name type="scientific">Altererythrobacter arenosus</name>
    <dbReference type="NCBI Taxonomy" id="3032592"/>
    <lineage>
        <taxon>Bacteria</taxon>
        <taxon>Pseudomonadati</taxon>
        <taxon>Pseudomonadota</taxon>
        <taxon>Alphaproteobacteria</taxon>
        <taxon>Sphingomonadales</taxon>
        <taxon>Erythrobacteraceae</taxon>
        <taxon>Altererythrobacter</taxon>
    </lineage>
</organism>
<evidence type="ECO:0000313" key="3">
    <source>
        <dbReference type="EMBL" id="WFL78607.1"/>
    </source>
</evidence>
<feature type="domain" description="DUF559" evidence="2">
    <location>
        <begin position="37"/>
        <end position="138"/>
    </location>
</feature>
<feature type="compositionally biased region" description="Basic and acidic residues" evidence="1">
    <location>
        <begin position="1"/>
        <end position="11"/>
    </location>
</feature>
<dbReference type="PANTHER" id="PTHR38590:SF1">
    <property type="entry name" value="BLL0828 PROTEIN"/>
    <property type="match status" value="1"/>
</dbReference>